<reference evidence="1" key="2">
    <citation type="submission" date="2016-06" db="EMBL/GenBank/DDBJ databases">
        <title>The genome of a short-lived fish provides insights into sex chromosome evolution and the genetic control of aging.</title>
        <authorList>
            <person name="Reichwald K."/>
            <person name="Felder M."/>
            <person name="Petzold A."/>
            <person name="Koch P."/>
            <person name="Groth M."/>
            <person name="Platzer M."/>
        </authorList>
    </citation>
    <scope>NUCLEOTIDE SEQUENCE</scope>
    <source>
        <tissue evidence="1">Brain</tissue>
    </source>
</reference>
<organism evidence="1">
    <name type="scientific">Nothobranchius pienaari</name>
    <dbReference type="NCBI Taxonomy" id="704102"/>
    <lineage>
        <taxon>Eukaryota</taxon>
        <taxon>Metazoa</taxon>
        <taxon>Chordata</taxon>
        <taxon>Craniata</taxon>
        <taxon>Vertebrata</taxon>
        <taxon>Euteleostomi</taxon>
        <taxon>Actinopterygii</taxon>
        <taxon>Neopterygii</taxon>
        <taxon>Teleostei</taxon>
        <taxon>Neoteleostei</taxon>
        <taxon>Acanthomorphata</taxon>
        <taxon>Ovalentaria</taxon>
        <taxon>Atherinomorphae</taxon>
        <taxon>Cyprinodontiformes</taxon>
        <taxon>Nothobranchiidae</taxon>
        <taxon>Nothobranchius</taxon>
    </lineage>
</organism>
<gene>
    <name evidence="1" type="primary">Nfu_g_1_001679</name>
</gene>
<accession>A0A1A8MAF4</accession>
<protein>
    <submittedName>
        <fullName evidence="1">Uncharacterized protein</fullName>
    </submittedName>
</protein>
<sequence length="55" mass="5900">SLNTFTRTGLSACLLPSPACGSLHLLHSPPRADSYNVVESHGKCFKLACFIDLPL</sequence>
<evidence type="ECO:0000313" key="1">
    <source>
        <dbReference type="EMBL" id="SBR53808.1"/>
    </source>
</evidence>
<feature type="non-terminal residue" evidence="1">
    <location>
        <position position="1"/>
    </location>
</feature>
<dbReference type="AlphaFoldDB" id="A0A1A8MAF4"/>
<proteinExistence type="predicted"/>
<feature type="non-terminal residue" evidence="1">
    <location>
        <position position="55"/>
    </location>
</feature>
<reference evidence="1" key="1">
    <citation type="submission" date="2016-05" db="EMBL/GenBank/DDBJ databases">
        <authorList>
            <person name="Lavstsen T."/>
            <person name="Jespersen J.S."/>
        </authorList>
    </citation>
    <scope>NUCLEOTIDE SEQUENCE</scope>
    <source>
        <tissue evidence="1">Brain</tissue>
    </source>
</reference>
<name>A0A1A8MAF4_9TELE</name>
<dbReference type="EMBL" id="HAEF01012649">
    <property type="protein sequence ID" value="SBR53808.1"/>
    <property type="molecule type" value="Transcribed_RNA"/>
</dbReference>